<gene>
    <name evidence="1" type="ORF">Fcan01_04755</name>
</gene>
<proteinExistence type="predicted"/>
<dbReference type="OrthoDB" id="6366728at2759"/>
<comment type="caution">
    <text evidence="1">The sequence shown here is derived from an EMBL/GenBank/DDBJ whole genome shotgun (WGS) entry which is preliminary data.</text>
</comment>
<dbReference type="AlphaFoldDB" id="A0A226ERW4"/>
<keyword evidence="1" id="KW-0675">Receptor</keyword>
<feature type="non-terminal residue" evidence="1">
    <location>
        <position position="1"/>
    </location>
</feature>
<protein>
    <submittedName>
        <fullName evidence="1">Putative gustatory receptor 28b</fullName>
    </submittedName>
</protein>
<dbReference type="Proteomes" id="UP000198287">
    <property type="component" value="Unassembled WGS sequence"/>
</dbReference>
<accession>A0A226ERW4</accession>
<name>A0A226ERW4_FOLCA</name>
<evidence type="ECO:0000313" key="1">
    <source>
        <dbReference type="EMBL" id="OXA60352.1"/>
    </source>
</evidence>
<organism evidence="1 2">
    <name type="scientific">Folsomia candida</name>
    <name type="common">Springtail</name>
    <dbReference type="NCBI Taxonomy" id="158441"/>
    <lineage>
        <taxon>Eukaryota</taxon>
        <taxon>Metazoa</taxon>
        <taxon>Ecdysozoa</taxon>
        <taxon>Arthropoda</taxon>
        <taxon>Hexapoda</taxon>
        <taxon>Collembola</taxon>
        <taxon>Entomobryomorpha</taxon>
        <taxon>Isotomoidea</taxon>
        <taxon>Isotomidae</taxon>
        <taxon>Proisotominae</taxon>
        <taxon>Folsomia</taxon>
    </lineage>
</organism>
<reference evidence="1 2" key="1">
    <citation type="submission" date="2015-12" db="EMBL/GenBank/DDBJ databases">
        <title>The genome of Folsomia candida.</title>
        <authorList>
            <person name="Faddeeva A."/>
            <person name="Derks M.F."/>
            <person name="Anvar Y."/>
            <person name="Smit S."/>
            <person name="Van Straalen N."/>
            <person name="Roelofs D."/>
        </authorList>
    </citation>
    <scope>NUCLEOTIDE SEQUENCE [LARGE SCALE GENOMIC DNA]</scope>
    <source>
        <strain evidence="1 2">VU population</strain>
        <tissue evidence="1">Whole body</tissue>
    </source>
</reference>
<keyword evidence="2" id="KW-1185">Reference proteome</keyword>
<evidence type="ECO:0000313" key="2">
    <source>
        <dbReference type="Proteomes" id="UP000198287"/>
    </source>
</evidence>
<dbReference type="EMBL" id="LNIX01000002">
    <property type="protein sequence ID" value="OXA60352.1"/>
    <property type="molecule type" value="Genomic_DNA"/>
</dbReference>
<sequence length="470" mass="54081">TFNKEDLACSYKDLSFIYYFNLNPNSESLLGFKIMGVPLILRLIQFLGYFPIPLSSTSCIPKTKVINENESELITKNFKSNFTSSKSLRFLSQSCLIILGSLYTLLLLCVVCIFFLKFNYWVIAVPGFWGKGRGIFYSAVILKALSHILCCVVVKLDMIYRRGRLRKFYNSFLSMIDSVGEATGGCEASLKTNRYQKRLSISTYLFLVLITVWSIELFLTLHGREGACFSYTFAYVTPPIMGYYHSLFPFLAVFFLNWYLESLKRISSVVTNKLRYMQSVEIDKCTKNSKNESSWYFHHNNFNLSNRMETPQSISRDSEMLVNIYNVVRQQSLQFNRTFGFWISLDMAHSLLRIVFSAYFIVSLMCQPISALRSIVQNILTVIVYFYLLYMMCKKGSDIAGESEKVVEALESLMSLENGQDIHGRLKRIKIETNFFNVDLKIITPILGTVTTYLLVLIQFQTGDCKSGRN</sequence>